<accession>A0ACC0B9T9</accession>
<evidence type="ECO:0000313" key="2">
    <source>
        <dbReference type="Proteomes" id="UP001060085"/>
    </source>
</evidence>
<gene>
    <name evidence="1" type="ORF">M9H77_19258</name>
</gene>
<keyword evidence="2" id="KW-1185">Reference proteome</keyword>
<proteinExistence type="predicted"/>
<organism evidence="1 2">
    <name type="scientific">Catharanthus roseus</name>
    <name type="common">Madagascar periwinkle</name>
    <name type="synonym">Vinca rosea</name>
    <dbReference type="NCBI Taxonomy" id="4058"/>
    <lineage>
        <taxon>Eukaryota</taxon>
        <taxon>Viridiplantae</taxon>
        <taxon>Streptophyta</taxon>
        <taxon>Embryophyta</taxon>
        <taxon>Tracheophyta</taxon>
        <taxon>Spermatophyta</taxon>
        <taxon>Magnoliopsida</taxon>
        <taxon>eudicotyledons</taxon>
        <taxon>Gunneridae</taxon>
        <taxon>Pentapetalae</taxon>
        <taxon>asterids</taxon>
        <taxon>lamiids</taxon>
        <taxon>Gentianales</taxon>
        <taxon>Apocynaceae</taxon>
        <taxon>Rauvolfioideae</taxon>
        <taxon>Vinceae</taxon>
        <taxon>Catharanthinae</taxon>
        <taxon>Catharanthus</taxon>
    </lineage>
</organism>
<comment type="caution">
    <text evidence="1">The sequence shown here is derived from an EMBL/GenBank/DDBJ whole genome shotgun (WGS) entry which is preliminary data.</text>
</comment>
<sequence length="221" mass="26379">MTGGNKLETANYIIKHKSEGCVVKNLDLLRYYNPTKRYFRRKIYNGTSCKKPKKCTYWLCKKEEHYANEYPKRKEKKQAKYYKIYEEVLDDKEFEPEEDSEFSNSEFLYELNGKVEEEESSTDEEIIKEPMCILTYTQDGDIRQENIQEIEDDKRVVSGNLVYQKLLFTIKPNYTVSLADENLDRCLNLYYQLHRIKIPRGNHAFSITTKIIYAFCTSHYK</sequence>
<dbReference type="Proteomes" id="UP001060085">
    <property type="component" value="Linkage Group LG04"/>
</dbReference>
<name>A0ACC0B9T9_CATRO</name>
<reference evidence="2" key="1">
    <citation type="journal article" date="2023" name="Nat. Plants">
        <title>Single-cell RNA sequencing provides a high-resolution roadmap for understanding the multicellular compartmentation of specialized metabolism.</title>
        <authorList>
            <person name="Sun S."/>
            <person name="Shen X."/>
            <person name="Li Y."/>
            <person name="Li Y."/>
            <person name="Wang S."/>
            <person name="Li R."/>
            <person name="Zhang H."/>
            <person name="Shen G."/>
            <person name="Guo B."/>
            <person name="Wei J."/>
            <person name="Xu J."/>
            <person name="St-Pierre B."/>
            <person name="Chen S."/>
            <person name="Sun C."/>
        </authorList>
    </citation>
    <scope>NUCLEOTIDE SEQUENCE [LARGE SCALE GENOMIC DNA]</scope>
</reference>
<evidence type="ECO:0000313" key="1">
    <source>
        <dbReference type="EMBL" id="KAI5669405.1"/>
    </source>
</evidence>
<dbReference type="EMBL" id="CM044704">
    <property type="protein sequence ID" value="KAI5669405.1"/>
    <property type="molecule type" value="Genomic_DNA"/>
</dbReference>
<protein>
    <submittedName>
        <fullName evidence="1">Uncharacterized protein</fullName>
    </submittedName>
</protein>